<evidence type="ECO:0000313" key="2">
    <source>
        <dbReference type="EMBL" id="RRO08463.1"/>
    </source>
</evidence>
<comment type="caution">
    <text evidence="2">The sequence shown here is derived from an EMBL/GenBank/DDBJ whole genome shotgun (WGS) entry which is preliminary data.</text>
</comment>
<dbReference type="RefSeq" id="WP_116237902.1">
    <property type="nucleotide sequence ID" value="NZ_QHJW02000021.1"/>
</dbReference>
<protein>
    <submittedName>
        <fullName evidence="2">DUF2357 domain-containing protein</fullName>
    </submittedName>
</protein>
<dbReference type="Proteomes" id="UP000256817">
    <property type="component" value="Unassembled WGS sequence"/>
</dbReference>
<proteinExistence type="predicted"/>
<keyword evidence="3" id="KW-1185">Reference proteome</keyword>
<evidence type="ECO:0000313" key="3">
    <source>
        <dbReference type="Proteomes" id="UP000256817"/>
    </source>
</evidence>
<dbReference type="Pfam" id="PF09823">
    <property type="entry name" value="DUF2357"/>
    <property type="match status" value="1"/>
</dbReference>
<dbReference type="EMBL" id="QHJW02000021">
    <property type="protein sequence ID" value="RRO08463.1"/>
    <property type="molecule type" value="Genomic_DNA"/>
</dbReference>
<evidence type="ECO:0000259" key="1">
    <source>
        <dbReference type="Pfam" id="PF09823"/>
    </source>
</evidence>
<feature type="domain" description="DUF2357" evidence="1">
    <location>
        <begin position="141"/>
        <end position="387"/>
    </location>
</feature>
<sequence length="830" mass="95494">MPELLRVQTEHFELSIWCNDIAKRQQVYRNTLAKRVQHADALHPLVENSVGSAVRFSPAMDLQEVAVLDETLISETLGNSPRVQSESITLREPLFFENAQYQFEWVFFNEVEQAALTHRVRLVNEGFRFAAKKRDIPARLTGTVNTGNDVGWMRLPLSYRRAGQDYRFTLAFEVLPTKMDLHRDLPEMYRVLDKNYPLWRFSLAEKTEQDAEQSKQRGDFPLLWLANFTALRQRLEQSLKIISQAPHRRLQPNVSFVRADRLKGRLPYRLAENVINDLKNGRSDKRYRVEKKHLSVDTPENRFIKMVVTQCKNRLAEFERKLRKNNQAPENQRLSDSFLTEIGSWQKPLIKMLNHSFLRDVSEFNGLAKSSLVLQQKTGYSAVYRIWQELKCYLDVFANQTSISMKSVADIYEVWCFLALRNILVDDLGFKDITPNRQALVLKNDFEYQLKNGFAGAFVFEREDGLVARLAHEPHFSPNSEDIRSYFVSHRPDIVLKVEFPTPSDKRCIWLFDAKYRIQTKASQVDGSDADKYDIDKIDLVPDDAINQMHRYRDALIRITQDTSSVAGQKSRPVFGAFALYPGFFNQNVEDNPYLDAISEVGIGAFALLPNNDGQVGCRWIVDFLKHQLGVAGNYYSTQQLQERLYLQEAARIPYYGMGQTLYPDLVMTAALGGKVGRTSTYFDNFENGTSAWYHTRVETFNAAMKKSKNHVVAEIRYLAIASTSDLDPHWKSIKKIWPVKSQKIVKRNELDVEQTGKLSVDTYDCILFELGKPLMLKTPIENVPHRPIRNSMKLTTLNALEAARQFNSVKEVYKEALPVSHAAGKGEGQ</sequence>
<dbReference type="InterPro" id="IPR007505">
    <property type="entry name" value="PDDEXK_7"/>
</dbReference>
<accession>A0A426J638</accession>
<reference evidence="2" key="1">
    <citation type="submission" date="2018-11" db="EMBL/GenBank/DDBJ databases">
        <title>Draft genome sequences of proposed Pectobacterium aquaticum sp. nov. isolated in France from fresh water.</title>
        <authorList>
            <person name="Pedron J."/>
            <person name="Barny M.A."/>
        </authorList>
    </citation>
    <scope>NUCLEOTIDE SEQUENCE [LARGE SCALE GENOMIC DNA]</scope>
    <source>
        <strain evidence="2">A35-S23-M15</strain>
    </source>
</reference>
<name>A0A426J638_9GAMM</name>
<gene>
    <name evidence="2" type="ORF">DMB85_010780</name>
</gene>
<organism evidence="2 3">
    <name type="scientific">Pectobacterium aquaticum</name>
    <dbReference type="NCBI Taxonomy" id="2204145"/>
    <lineage>
        <taxon>Bacteria</taxon>
        <taxon>Pseudomonadati</taxon>
        <taxon>Pseudomonadota</taxon>
        <taxon>Gammaproteobacteria</taxon>
        <taxon>Enterobacterales</taxon>
        <taxon>Pectobacteriaceae</taxon>
        <taxon>Pectobacterium</taxon>
    </lineage>
</organism>
<dbReference type="InterPro" id="IPR018633">
    <property type="entry name" value="DUF2357"/>
</dbReference>
<dbReference type="Pfam" id="PF04411">
    <property type="entry name" value="PDDEXK_7"/>
    <property type="match status" value="1"/>
</dbReference>